<reference evidence="1 2" key="1">
    <citation type="submission" date="2016-05" db="EMBL/GenBank/DDBJ databases">
        <title>Microbial solvent formation.</title>
        <authorList>
            <person name="Poehlein A."/>
            <person name="Montoya Solano J.D."/>
            <person name="Flitsch S."/>
            <person name="Krabben P."/>
            <person name="Duerre P."/>
            <person name="Daniel R."/>
        </authorList>
    </citation>
    <scope>NUCLEOTIDE SEQUENCE [LARGE SCALE GENOMIC DNA]</scope>
    <source>
        <strain evidence="1 2">DSM 2619</strain>
    </source>
</reference>
<dbReference type="STRING" id="29367.CLPUN_05060"/>
<gene>
    <name evidence="1" type="ORF">CLPUN_05060</name>
</gene>
<dbReference type="RefSeq" id="WP_077845806.1">
    <property type="nucleotide sequence ID" value="NZ_LZZM01000029.1"/>
</dbReference>
<name>A0A1S8TWJ2_9CLOT</name>
<organism evidence="1 2">
    <name type="scientific">Clostridium puniceum</name>
    <dbReference type="NCBI Taxonomy" id="29367"/>
    <lineage>
        <taxon>Bacteria</taxon>
        <taxon>Bacillati</taxon>
        <taxon>Bacillota</taxon>
        <taxon>Clostridia</taxon>
        <taxon>Eubacteriales</taxon>
        <taxon>Clostridiaceae</taxon>
        <taxon>Clostridium</taxon>
    </lineage>
</organism>
<comment type="caution">
    <text evidence="1">The sequence shown here is derived from an EMBL/GenBank/DDBJ whole genome shotgun (WGS) entry which is preliminary data.</text>
</comment>
<accession>A0A1S8TWJ2</accession>
<dbReference type="Proteomes" id="UP000190890">
    <property type="component" value="Unassembled WGS sequence"/>
</dbReference>
<dbReference type="AlphaFoldDB" id="A0A1S8TWJ2"/>
<keyword evidence="2" id="KW-1185">Reference proteome</keyword>
<protein>
    <submittedName>
        <fullName evidence="1">Uncharacterized protein</fullName>
    </submittedName>
</protein>
<evidence type="ECO:0000313" key="2">
    <source>
        <dbReference type="Proteomes" id="UP000190890"/>
    </source>
</evidence>
<sequence>MINKDLEKKLKKNMEFSEKLCEVLNNYVKNDSITYSAIVSNEDIGVRQILDTRGLHYNDMFFKDEIINKCSLAQIIEFVWLNLGRGEYCSVVPTPEEISIYDKLKDNDWLNEDIWINEGSLYINNEEFYIEDIEKIKIDKDIIELQFQDENEKWCKVSVKRGLKVEMEEIKKNKMIPFNIIFNDEEEEQFVRDIKILNSANKIEQAQVKAVNNIENKYKNMGKDVQDIFKVINKDAETLAKSSIKMDVGGGSNSNKNTKDSLLGGIFSGDKTENVLGGILSGNLTRILGSLSIVGAGLTGVKKILDTINGWTQQGFNAINSLSGNLLSYQGLKEGLQSAGQFETNRVAMDVLYGNNPVIGQKYYAMGTKLAKDTPYSEREVGELQKKLAGAKVNYKKEDLMTLLDIASIKPELGASHVGFSIVDAMGGRSTSLKTNYMLDNKEINKYLQSLSKSKNIEDRANSKKWKDAFNKTGTVNNKQEYLDLLIDYVKHETKYSGLTERYSKTMNGLMDRIQGNWETVLADLLGVDANNTGMAKNGINVFNSVKKFLDYMDNWLSSSNASIMFDKLGTGLGKAVDSVAKAIENFIDKIKWNEVGSVLEKMGDSVAKIVNTLASSPAFVKLLDTLPDMLERILNSKAIELVTTANQTKDVANKNPFAAVVDGGYGWWIKSMNNSGVLSPKEASNVISSSNDNSLGFSDNISKNFSELGMYLHNGVTYGIATGAWDSHYLTDANASTYLAQNPNLDDNQRNQIKDIMNNDNKTIYNVSISEVKTDSAEDLILQIQNLQNNQK</sequence>
<dbReference type="OrthoDB" id="9819710at2"/>
<dbReference type="EMBL" id="LZZM01000029">
    <property type="protein sequence ID" value="OOM82127.1"/>
    <property type="molecule type" value="Genomic_DNA"/>
</dbReference>
<evidence type="ECO:0000313" key="1">
    <source>
        <dbReference type="EMBL" id="OOM82127.1"/>
    </source>
</evidence>
<proteinExistence type="predicted"/>